<dbReference type="GO" id="GO:0016491">
    <property type="term" value="F:oxidoreductase activity"/>
    <property type="evidence" value="ECO:0007669"/>
    <property type="project" value="InterPro"/>
</dbReference>
<gene>
    <name evidence="3" type="ORF">SAMN04488544_0237</name>
</gene>
<dbReference type="InterPro" id="IPR039261">
    <property type="entry name" value="FNR_nucleotide-bd"/>
</dbReference>
<sequence length="297" mass="32577">MGYYDVYHRAEVVATRRLTPHLLRVDLGGEGLRGWSSSGLPDERLVLVLPAPGADAVVEPTTMPDGTQDYPDPDDQPPMRSYTVRAWDPERLLMSIEFVVHEGGVASTWAQAARPGDVIYLTEAMGWCKPPADAPWRLLAADLTGLPALARAVEELPPGTRAHAVVEVPGEDDRIEVATAGRVTWTWLVGSGNDVGPSRLPEAVEHFEAPEGQGYVWFAGEAAASRAVRKHLRHVRRWPSTHCCTLGYWRVDSERWDARYAEVAPTIESVYTEAVAAGVSSDEALELYDEALERAGL</sequence>
<dbReference type="PANTHER" id="PTHR30157">
    <property type="entry name" value="FERRIC REDUCTASE, NADPH-DEPENDENT"/>
    <property type="match status" value="1"/>
</dbReference>
<dbReference type="Pfam" id="PF04954">
    <property type="entry name" value="SIP"/>
    <property type="match status" value="1"/>
</dbReference>
<dbReference type="PANTHER" id="PTHR30157:SF0">
    <property type="entry name" value="NADPH-DEPENDENT FERRIC-CHELATE REDUCTASE"/>
    <property type="match status" value="1"/>
</dbReference>
<evidence type="ECO:0000313" key="4">
    <source>
        <dbReference type="Proteomes" id="UP000198825"/>
    </source>
</evidence>
<evidence type="ECO:0000259" key="2">
    <source>
        <dbReference type="PROSITE" id="PS51384"/>
    </source>
</evidence>
<dbReference type="OrthoDB" id="3291337at2"/>
<dbReference type="CDD" id="cd06193">
    <property type="entry name" value="siderophore_interacting"/>
    <property type="match status" value="1"/>
</dbReference>
<dbReference type="AlphaFoldDB" id="A0A1H2LJ80"/>
<dbReference type="Proteomes" id="UP000198825">
    <property type="component" value="Chromosome I"/>
</dbReference>
<dbReference type="STRING" id="546874.SAMN04488544_0237"/>
<organism evidence="3 4">
    <name type="scientific">Microlunatus sagamiharensis</name>
    <dbReference type="NCBI Taxonomy" id="546874"/>
    <lineage>
        <taxon>Bacteria</taxon>
        <taxon>Bacillati</taxon>
        <taxon>Actinomycetota</taxon>
        <taxon>Actinomycetes</taxon>
        <taxon>Propionibacteriales</taxon>
        <taxon>Propionibacteriaceae</taxon>
        <taxon>Microlunatus</taxon>
    </lineage>
</organism>
<dbReference type="Pfam" id="PF08021">
    <property type="entry name" value="FAD_binding_9"/>
    <property type="match status" value="1"/>
</dbReference>
<dbReference type="InterPro" id="IPR007037">
    <property type="entry name" value="SIP_rossman_dom"/>
</dbReference>
<protein>
    <submittedName>
        <fullName evidence="3">NADPH-dependent ferric siderophore reductase, contains FAD-binding and SIP domains</fullName>
    </submittedName>
</protein>
<evidence type="ECO:0000313" key="3">
    <source>
        <dbReference type="EMBL" id="SDU80688.1"/>
    </source>
</evidence>
<dbReference type="SUPFAM" id="SSF63380">
    <property type="entry name" value="Riboflavin synthase domain-like"/>
    <property type="match status" value="1"/>
</dbReference>
<accession>A0A1H2LJ80</accession>
<reference evidence="3" key="1">
    <citation type="submission" date="2016-10" db="EMBL/GenBank/DDBJ databases">
        <authorList>
            <person name="de Groot N.N."/>
        </authorList>
    </citation>
    <scope>NUCLEOTIDE SEQUENCE [LARGE SCALE GENOMIC DNA]</scope>
    <source>
        <strain evidence="3">DSM 21743</strain>
    </source>
</reference>
<name>A0A1H2LJ80_9ACTN</name>
<dbReference type="InterPro" id="IPR039374">
    <property type="entry name" value="SIP_fam"/>
</dbReference>
<dbReference type="InterPro" id="IPR017927">
    <property type="entry name" value="FAD-bd_FR_type"/>
</dbReference>
<dbReference type="InterPro" id="IPR017938">
    <property type="entry name" value="Riboflavin_synthase-like_b-brl"/>
</dbReference>
<keyword evidence="4" id="KW-1185">Reference proteome</keyword>
<dbReference type="PROSITE" id="PS51384">
    <property type="entry name" value="FAD_FR"/>
    <property type="match status" value="1"/>
</dbReference>
<dbReference type="Gene3D" id="2.40.30.10">
    <property type="entry name" value="Translation factors"/>
    <property type="match status" value="1"/>
</dbReference>
<dbReference type="Gene3D" id="3.40.50.80">
    <property type="entry name" value="Nucleotide-binding domain of ferredoxin-NADP reductase (FNR) module"/>
    <property type="match status" value="1"/>
</dbReference>
<feature type="domain" description="FAD-binding FR-type" evidence="2">
    <location>
        <begin position="5"/>
        <end position="131"/>
    </location>
</feature>
<dbReference type="InterPro" id="IPR013113">
    <property type="entry name" value="SIP_FAD-bd"/>
</dbReference>
<dbReference type="EMBL" id="LT629799">
    <property type="protein sequence ID" value="SDU80688.1"/>
    <property type="molecule type" value="Genomic_DNA"/>
</dbReference>
<dbReference type="RefSeq" id="WP_091072552.1">
    <property type="nucleotide sequence ID" value="NZ_LT629799.1"/>
</dbReference>
<evidence type="ECO:0000256" key="1">
    <source>
        <dbReference type="SAM" id="MobiDB-lite"/>
    </source>
</evidence>
<proteinExistence type="predicted"/>
<feature type="region of interest" description="Disordered" evidence="1">
    <location>
        <begin position="57"/>
        <end position="79"/>
    </location>
</feature>